<dbReference type="InterPro" id="IPR040256">
    <property type="entry name" value="At4g02000-like"/>
</dbReference>
<dbReference type="EMBL" id="JBBPBM010000019">
    <property type="protein sequence ID" value="KAK8553972.1"/>
    <property type="molecule type" value="Genomic_DNA"/>
</dbReference>
<evidence type="ECO:0000259" key="1">
    <source>
        <dbReference type="Pfam" id="PF14111"/>
    </source>
</evidence>
<dbReference type="PANTHER" id="PTHR31286:SF99">
    <property type="entry name" value="DUF4283 DOMAIN-CONTAINING PROTEIN"/>
    <property type="match status" value="1"/>
</dbReference>
<protein>
    <recommendedName>
        <fullName evidence="1">DUF4283 domain-containing protein</fullName>
    </recommendedName>
</protein>
<gene>
    <name evidence="2" type="ORF">V6N12_030951</name>
</gene>
<name>A0ABR2E7H4_9ROSI</name>
<dbReference type="Pfam" id="PF14111">
    <property type="entry name" value="DUF4283"/>
    <property type="match status" value="1"/>
</dbReference>
<organism evidence="2 3">
    <name type="scientific">Hibiscus sabdariffa</name>
    <name type="common">roselle</name>
    <dbReference type="NCBI Taxonomy" id="183260"/>
    <lineage>
        <taxon>Eukaryota</taxon>
        <taxon>Viridiplantae</taxon>
        <taxon>Streptophyta</taxon>
        <taxon>Embryophyta</taxon>
        <taxon>Tracheophyta</taxon>
        <taxon>Spermatophyta</taxon>
        <taxon>Magnoliopsida</taxon>
        <taxon>eudicotyledons</taxon>
        <taxon>Gunneridae</taxon>
        <taxon>Pentapetalae</taxon>
        <taxon>rosids</taxon>
        <taxon>malvids</taxon>
        <taxon>Malvales</taxon>
        <taxon>Malvaceae</taxon>
        <taxon>Malvoideae</taxon>
        <taxon>Hibiscus</taxon>
    </lineage>
</organism>
<dbReference type="Proteomes" id="UP001472677">
    <property type="component" value="Unassembled WGS sequence"/>
</dbReference>
<evidence type="ECO:0000313" key="2">
    <source>
        <dbReference type="EMBL" id="KAK8553972.1"/>
    </source>
</evidence>
<proteinExistence type="predicted"/>
<dbReference type="InterPro" id="IPR025558">
    <property type="entry name" value="DUF4283"/>
</dbReference>
<comment type="caution">
    <text evidence="2">The sequence shown here is derived from an EMBL/GenBank/DDBJ whole genome shotgun (WGS) entry which is preliminary data.</text>
</comment>
<evidence type="ECO:0000313" key="3">
    <source>
        <dbReference type="Proteomes" id="UP001472677"/>
    </source>
</evidence>
<accession>A0ABR2E7H4</accession>
<dbReference type="PANTHER" id="PTHR31286">
    <property type="entry name" value="GLYCINE-RICH CELL WALL STRUCTURAL PROTEIN 1.8-LIKE"/>
    <property type="match status" value="1"/>
</dbReference>
<keyword evidence="3" id="KW-1185">Reference proteome</keyword>
<feature type="domain" description="DUF4283" evidence="1">
    <location>
        <begin position="95"/>
        <end position="176"/>
    </location>
</feature>
<reference evidence="2 3" key="1">
    <citation type="journal article" date="2024" name="G3 (Bethesda)">
        <title>Genome assembly of Hibiscus sabdariffa L. provides insights into metabolisms of medicinal natural products.</title>
        <authorList>
            <person name="Kim T."/>
        </authorList>
    </citation>
    <scope>NUCLEOTIDE SEQUENCE [LARGE SCALE GENOMIC DNA]</scope>
    <source>
        <strain evidence="2">TK-2024</strain>
        <tissue evidence="2">Old leaves</tissue>
    </source>
</reference>
<sequence>MAEDTLGLGFARTLEISSWPRLEQQGLPVDSDEQHVTKKVKNRAASGLSASKGNARLMPSMDDVVVLDEDVIVDDSGPFTVIRFSDRVHDVIDQSIGRSLIVRLLGRSIGYRMLWNHIQALWAPQGNIQLVDLDKDYYLVKFVVDEDYVKVLAEGPWIIFGNYLTVQPWSHEFSTNQVFPSQVIVWVRLSGLLYHYYMKSLFLRITSILGRVVKVDYNTHGGERGKFARLAIILDLTKPIRSCIGIDGFIQQLEYERLHNIFFGCGNHSFPLANKQADKVSSKDLFGTWMLVEDRRRRTLRNDNAGKSMIKETSGSRFDILHNFPVEDETRDDNCLRGTSGEVSLGAYVVAMIPGRVPTVISKGSSGSTDQHQAITIVEEEDGREGGNGPVSQAGSKGFGKKKVQFKKKSELRISNRVLSSEWSDVVNICSDTSRQCDVVGDDVVLWVKSPDDPRSTIEMSTEGQAVADMVQSNEEMNPVLVVD</sequence>